<keyword evidence="4 6" id="KW-1133">Transmembrane helix</keyword>
<evidence type="ECO:0000256" key="5">
    <source>
        <dbReference type="ARBA" id="ARBA00023136"/>
    </source>
</evidence>
<name>A0A367LFR3_9HYPO</name>
<evidence type="ECO:0000313" key="8">
    <source>
        <dbReference type="Proteomes" id="UP000253664"/>
    </source>
</evidence>
<dbReference type="InterPro" id="IPR018450">
    <property type="entry name" value="Romo1/Mgr2"/>
</dbReference>
<feature type="transmembrane region" description="Helical" evidence="6">
    <location>
        <begin position="86"/>
        <end position="104"/>
    </location>
</feature>
<protein>
    <submittedName>
        <fullName evidence="7">Uncharacterized protein</fullName>
    </submittedName>
</protein>
<comment type="subcellular location">
    <subcellularLocation>
        <location evidence="1">Membrane</location>
    </subcellularLocation>
</comment>
<proteinExistence type="inferred from homology"/>
<evidence type="ECO:0000256" key="6">
    <source>
        <dbReference type="SAM" id="Phobius"/>
    </source>
</evidence>
<dbReference type="Proteomes" id="UP000253664">
    <property type="component" value="Unassembled WGS sequence"/>
</dbReference>
<sequence length="137" mass="14999">KRTLTPGNDASPPGFLRWRTSWAVQLGKAADGCLDGRKYDAVNSCVHQTTDALKAVGVIIGFIYGTVNIFRYGAGSQGVMRTLGQYMGASGATFGFFMSIGSVIRSDVDPKKMQELYLRAQQRRPIFVLAESGWRKS</sequence>
<dbReference type="STRING" id="1330021.A0A367LFR3"/>
<keyword evidence="5 6" id="KW-0472">Membrane</keyword>
<gene>
    <name evidence="7" type="ORF">L249_0783</name>
</gene>
<dbReference type="AlphaFoldDB" id="A0A367LFR3"/>
<feature type="transmembrane region" description="Helical" evidence="6">
    <location>
        <begin position="55"/>
        <end position="74"/>
    </location>
</feature>
<dbReference type="GO" id="GO:0045039">
    <property type="term" value="P:protein insertion into mitochondrial inner membrane"/>
    <property type="evidence" value="ECO:0007669"/>
    <property type="project" value="TreeGrafter"/>
</dbReference>
<keyword evidence="8" id="KW-1185">Reference proteome</keyword>
<evidence type="ECO:0000256" key="1">
    <source>
        <dbReference type="ARBA" id="ARBA00004370"/>
    </source>
</evidence>
<evidence type="ECO:0000256" key="4">
    <source>
        <dbReference type="ARBA" id="ARBA00022989"/>
    </source>
</evidence>
<dbReference type="PANTHER" id="PTHR28525">
    <property type="entry name" value="REACTIVE OXYGEN SPECIES MODULATOR 1"/>
    <property type="match status" value="1"/>
</dbReference>
<evidence type="ECO:0000256" key="2">
    <source>
        <dbReference type="ARBA" id="ARBA00007839"/>
    </source>
</evidence>
<dbReference type="SMART" id="SM01378">
    <property type="entry name" value="Romo1"/>
    <property type="match status" value="1"/>
</dbReference>
<comment type="similarity">
    <text evidence="2">Belongs to the MGR2 family.</text>
</comment>
<organism evidence="7 8">
    <name type="scientific">Ophiocordyceps polyrhachis-furcata BCC 54312</name>
    <dbReference type="NCBI Taxonomy" id="1330021"/>
    <lineage>
        <taxon>Eukaryota</taxon>
        <taxon>Fungi</taxon>
        <taxon>Dikarya</taxon>
        <taxon>Ascomycota</taxon>
        <taxon>Pezizomycotina</taxon>
        <taxon>Sordariomycetes</taxon>
        <taxon>Hypocreomycetidae</taxon>
        <taxon>Hypocreales</taxon>
        <taxon>Ophiocordycipitaceae</taxon>
        <taxon>Ophiocordyceps</taxon>
    </lineage>
</organism>
<comment type="caution">
    <text evidence="7">The sequence shown here is derived from an EMBL/GenBank/DDBJ whole genome shotgun (WGS) entry which is preliminary data.</text>
</comment>
<keyword evidence="3 6" id="KW-0812">Transmembrane</keyword>
<dbReference type="PANTHER" id="PTHR28525:SF1">
    <property type="entry name" value="REACTIVE OXYGEN SPECIES MODULATOR 1"/>
    <property type="match status" value="1"/>
</dbReference>
<dbReference type="GO" id="GO:0030150">
    <property type="term" value="P:protein import into mitochondrial matrix"/>
    <property type="evidence" value="ECO:0007669"/>
    <property type="project" value="TreeGrafter"/>
</dbReference>
<evidence type="ECO:0000313" key="7">
    <source>
        <dbReference type="EMBL" id="RCI13260.1"/>
    </source>
</evidence>
<dbReference type="EMBL" id="LKCN02000007">
    <property type="protein sequence ID" value="RCI13260.1"/>
    <property type="molecule type" value="Genomic_DNA"/>
</dbReference>
<dbReference type="Pfam" id="PF10247">
    <property type="entry name" value="Romo1"/>
    <property type="match status" value="1"/>
</dbReference>
<evidence type="ECO:0000256" key="3">
    <source>
        <dbReference type="ARBA" id="ARBA00022692"/>
    </source>
</evidence>
<dbReference type="GO" id="GO:0005744">
    <property type="term" value="C:TIM23 mitochondrial import inner membrane translocase complex"/>
    <property type="evidence" value="ECO:0007669"/>
    <property type="project" value="TreeGrafter"/>
</dbReference>
<reference evidence="7 8" key="1">
    <citation type="journal article" date="2015" name="BMC Genomics">
        <title>Insights from the genome of Ophiocordyceps polyrhachis-furcata to pathogenicity and host specificity in insect fungi.</title>
        <authorList>
            <person name="Wichadakul D."/>
            <person name="Kobmoo N."/>
            <person name="Ingsriswang S."/>
            <person name="Tangphatsornruang S."/>
            <person name="Chantasingh D."/>
            <person name="Luangsa-ard J.J."/>
            <person name="Eurwilaichitr L."/>
        </authorList>
    </citation>
    <scope>NUCLEOTIDE SEQUENCE [LARGE SCALE GENOMIC DNA]</scope>
    <source>
        <strain evidence="7 8">BCC 54312</strain>
    </source>
</reference>
<accession>A0A367LFR3</accession>
<dbReference type="OrthoDB" id="5409308at2759"/>
<feature type="non-terminal residue" evidence="7">
    <location>
        <position position="1"/>
    </location>
</feature>